<dbReference type="RefSeq" id="WP_390469311.1">
    <property type="nucleotide sequence ID" value="NZ_BAABXL010000001.1"/>
</dbReference>
<gene>
    <name evidence="3" type="ORF">F130042H8_07310</name>
</gene>
<keyword evidence="1" id="KW-0378">Hydrolase</keyword>
<dbReference type="InterPro" id="IPR006261">
    <property type="entry name" value="dGTPase"/>
</dbReference>
<dbReference type="InterPro" id="IPR023293">
    <property type="entry name" value="dGTP_triP_hydro_central_sf"/>
</dbReference>
<dbReference type="InterPro" id="IPR006674">
    <property type="entry name" value="HD_domain"/>
</dbReference>
<keyword evidence="4" id="KW-1185">Reference proteome</keyword>
<comment type="caution">
    <text evidence="3">The sequence shown here is derived from an EMBL/GenBank/DDBJ whole genome shotgun (WGS) entry which is preliminary data.</text>
</comment>
<evidence type="ECO:0000313" key="4">
    <source>
        <dbReference type="Proteomes" id="UP001600894"/>
    </source>
</evidence>
<dbReference type="Gene3D" id="1.10.3210.10">
    <property type="entry name" value="Hypothetical protein af1432"/>
    <property type="match status" value="1"/>
</dbReference>
<evidence type="ECO:0000313" key="3">
    <source>
        <dbReference type="EMBL" id="GAA6267671.1"/>
    </source>
</evidence>
<sequence>MQWNELLSEKHFYINQEESIIYENDYDTIICSTLFRRLQDKAQVFPLDDDDYVRTRLTHSLEVSAIGKKIGEYVFYKLRKQKMDRWFEEHTEKEFSDVLLCAGLVHDIGNPPFGHFGEYAIREWFIKNLKYLSLGEKKVVDILSDWQQQDLYSFEGNAQSLRLLSKTPHLGRKQGFNLSYKVLGTIIKYPISSADLKYNNPKHYKKIGYNYSECELFQDINLSMGLNGSRHPLSYLLEAADDIAYRTSDLEDAMVKKVISFSQIMGAFQEDKKEEPLWDEAKIYMGKLQEIYQEELLADEKKPELTSIQRWTRYIREVMIQDAGNAFIRYYKDIMEGNFNGELFDNSISGCIIDTIAKLSERFIYTSSIKTRTELFGRRVIDSLLTQFMPAAIVYSTEEETTFIEKRTIDTVSEFYKVMYYSESYGKSEQEKLYLRILMITDYISGMTDNYAKKLYRELFI</sequence>
<evidence type="ECO:0000256" key="1">
    <source>
        <dbReference type="ARBA" id="ARBA00022801"/>
    </source>
</evidence>
<feature type="domain" description="HD/PDEase" evidence="2">
    <location>
        <begin position="52"/>
        <end position="255"/>
    </location>
</feature>
<accession>A0ABQ0AUG0</accession>
<dbReference type="PANTHER" id="PTHR11373">
    <property type="entry name" value="DEOXYNUCLEOSIDE TRIPHOSPHATE TRIPHOSPHOHYDROLASE"/>
    <property type="match status" value="1"/>
</dbReference>
<proteinExistence type="predicted"/>
<reference evidence="3 4" key="1">
    <citation type="submission" date="2024-04" db="EMBL/GenBank/DDBJ databases">
        <title>Defined microbial consortia suppress multidrug-resistant proinflammatory Enterobacteriaceae via ecological control.</title>
        <authorList>
            <person name="Furuichi M."/>
            <person name="Kawaguchi T."/>
            <person name="Pust M."/>
            <person name="Yasuma K."/>
            <person name="Plichta D."/>
            <person name="Hasegawa N."/>
            <person name="Ohya T."/>
            <person name="Bhattarai S."/>
            <person name="Sasajima S."/>
            <person name="Aoto Y."/>
            <person name="Tuganbaev T."/>
            <person name="Yaginuma M."/>
            <person name="Ueda M."/>
            <person name="Okahashi N."/>
            <person name="Amafuji K."/>
            <person name="Kiridooshi Y."/>
            <person name="Sugita K."/>
            <person name="Strazar M."/>
            <person name="Skelly A."/>
            <person name="Suda W."/>
            <person name="Hattori M."/>
            <person name="Nakamoto N."/>
            <person name="Caballero S."/>
            <person name="Norman J."/>
            <person name="Olle B."/>
            <person name="Tanoue T."/>
            <person name="Arita M."/>
            <person name="Bucci V."/>
            <person name="Atarashi K."/>
            <person name="Xavier R."/>
            <person name="Honda K."/>
        </authorList>
    </citation>
    <scope>NUCLEOTIDE SEQUENCE [LARGE SCALE GENOMIC DNA]</scope>
    <source>
        <strain evidence="4">f13</strain>
    </source>
</reference>
<dbReference type="NCBIfam" id="TIGR01353">
    <property type="entry name" value="dGTP_triPase"/>
    <property type="match status" value="1"/>
</dbReference>
<dbReference type="CDD" id="cd00077">
    <property type="entry name" value="HDc"/>
    <property type="match status" value="1"/>
</dbReference>
<organism evidence="3 4">
    <name type="scientific">Enterocloster alcoholdehydrogenati</name>
    <dbReference type="NCBI Taxonomy" id="2547410"/>
    <lineage>
        <taxon>Bacteria</taxon>
        <taxon>Bacillati</taxon>
        <taxon>Bacillota</taxon>
        <taxon>Clostridia</taxon>
        <taxon>Lachnospirales</taxon>
        <taxon>Lachnospiraceae</taxon>
        <taxon>Enterocloster</taxon>
    </lineage>
</organism>
<protein>
    <submittedName>
        <fullName evidence="3">Deoxyguanosinetriphosphate triphosphohydrolase</fullName>
    </submittedName>
</protein>
<dbReference type="Pfam" id="PF01966">
    <property type="entry name" value="HD"/>
    <property type="match status" value="1"/>
</dbReference>
<evidence type="ECO:0000259" key="2">
    <source>
        <dbReference type="SMART" id="SM00471"/>
    </source>
</evidence>
<dbReference type="PANTHER" id="PTHR11373:SF32">
    <property type="entry name" value="DEOXYGUANOSINETRIPHOSPHATE TRIPHOSPHOHYDROLASE"/>
    <property type="match status" value="1"/>
</dbReference>
<dbReference type="SUPFAM" id="SSF109604">
    <property type="entry name" value="HD-domain/PDEase-like"/>
    <property type="match status" value="1"/>
</dbReference>
<dbReference type="SMART" id="SM00471">
    <property type="entry name" value="HDc"/>
    <property type="match status" value="1"/>
</dbReference>
<dbReference type="Gene3D" id="1.10.3550.10">
    <property type="entry name" value="eoxyguanosinetriphosphate triphosphohydrolase domain-like"/>
    <property type="match status" value="1"/>
</dbReference>
<dbReference type="Proteomes" id="UP001600894">
    <property type="component" value="Unassembled WGS sequence"/>
</dbReference>
<name>A0ABQ0AUG0_9FIRM</name>
<dbReference type="EMBL" id="BAABXL010000001">
    <property type="protein sequence ID" value="GAA6267671.1"/>
    <property type="molecule type" value="Genomic_DNA"/>
</dbReference>
<dbReference type="InterPro" id="IPR003607">
    <property type="entry name" value="HD/PDEase_dom"/>
</dbReference>
<dbReference type="Gene3D" id="1.10.3410.10">
    <property type="entry name" value="putative deoxyguanosinetriphosphate triphosphohydrolase like domain"/>
    <property type="match status" value="1"/>
</dbReference>
<dbReference type="InterPro" id="IPR050135">
    <property type="entry name" value="dGTPase-like"/>
</dbReference>
<dbReference type="InterPro" id="IPR027432">
    <property type="entry name" value="dGTP_triphosphohydrolase_C"/>
</dbReference>